<dbReference type="SUPFAM" id="SSF81383">
    <property type="entry name" value="F-box domain"/>
    <property type="match status" value="1"/>
</dbReference>
<dbReference type="InterPro" id="IPR001810">
    <property type="entry name" value="F-box_dom"/>
</dbReference>
<dbReference type="PANTHER" id="PTHR13318">
    <property type="entry name" value="PARTNER OF PAIRED, ISOFORM B-RELATED"/>
    <property type="match status" value="1"/>
</dbReference>
<feature type="domain" description="F-box" evidence="3">
    <location>
        <begin position="69"/>
        <end position="109"/>
    </location>
</feature>
<dbReference type="Pfam" id="PF13516">
    <property type="entry name" value="LRR_6"/>
    <property type="match status" value="1"/>
</dbReference>
<dbReference type="Gene3D" id="3.80.10.10">
    <property type="entry name" value="Ribonuclease Inhibitor"/>
    <property type="match status" value="2"/>
</dbReference>
<dbReference type="Pfam" id="PF12937">
    <property type="entry name" value="F-box-like"/>
    <property type="match status" value="1"/>
</dbReference>
<dbReference type="Gene3D" id="1.20.1280.50">
    <property type="match status" value="1"/>
</dbReference>
<dbReference type="SMART" id="SM00367">
    <property type="entry name" value="LRR_CC"/>
    <property type="match status" value="2"/>
</dbReference>
<feature type="region of interest" description="Disordered" evidence="2">
    <location>
        <begin position="30"/>
        <end position="62"/>
    </location>
</feature>
<dbReference type="InterPro" id="IPR032675">
    <property type="entry name" value="LRR_dom_sf"/>
</dbReference>
<protein>
    <submittedName>
        <fullName evidence="4">G3677 protein</fullName>
    </submittedName>
</protein>
<dbReference type="Proteomes" id="UP001497392">
    <property type="component" value="Unassembled WGS sequence"/>
</dbReference>
<comment type="subcellular location">
    <subcellularLocation>
        <location evidence="1">Cytoplasm</location>
        <location evidence="1">Cytoskeleton</location>
        <location evidence="1">Cilium axoneme</location>
    </subcellularLocation>
</comment>
<evidence type="ECO:0000259" key="3">
    <source>
        <dbReference type="SMART" id="SM00256"/>
    </source>
</evidence>
<gene>
    <name evidence="4" type="primary">g3677</name>
    <name evidence="4" type="ORF">VP750_LOCUS3137</name>
</gene>
<dbReference type="InterPro" id="IPR001611">
    <property type="entry name" value="Leu-rich_rpt"/>
</dbReference>
<keyword evidence="5" id="KW-1185">Reference proteome</keyword>
<name>A0ABP1FNC1_9CHLO</name>
<accession>A0ABP1FNC1</accession>
<dbReference type="EMBL" id="CAXHTA020000005">
    <property type="protein sequence ID" value="CAL5221478.1"/>
    <property type="molecule type" value="Genomic_DNA"/>
</dbReference>
<dbReference type="InterPro" id="IPR036047">
    <property type="entry name" value="F-box-like_dom_sf"/>
</dbReference>
<dbReference type="SMART" id="SM00256">
    <property type="entry name" value="FBOX"/>
    <property type="match status" value="1"/>
</dbReference>
<comment type="caution">
    <text evidence="4">The sequence shown here is derived from an EMBL/GenBank/DDBJ whole genome shotgun (WGS) entry which is preliminary data.</text>
</comment>
<dbReference type="SUPFAM" id="SSF52047">
    <property type="entry name" value="RNI-like"/>
    <property type="match status" value="1"/>
</dbReference>
<organism evidence="4 5">
    <name type="scientific">Coccomyxa viridis</name>
    <dbReference type="NCBI Taxonomy" id="1274662"/>
    <lineage>
        <taxon>Eukaryota</taxon>
        <taxon>Viridiplantae</taxon>
        <taxon>Chlorophyta</taxon>
        <taxon>core chlorophytes</taxon>
        <taxon>Trebouxiophyceae</taxon>
        <taxon>Trebouxiophyceae incertae sedis</taxon>
        <taxon>Coccomyxaceae</taxon>
        <taxon>Coccomyxa</taxon>
    </lineage>
</organism>
<dbReference type="InterPro" id="IPR006553">
    <property type="entry name" value="Leu-rich_rpt_Cys-con_subtyp"/>
</dbReference>
<reference evidence="4 5" key="1">
    <citation type="submission" date="2024-06" db="EMBL/GenBank/DDBJ databases">
        <authorList>
            <person name="Kraege A."/>
            <person name="Thomma B."/>
        </authorList>
    </citation>
    <scope>NUCLEOTIDE SEQUENCE [LARGE SCALE GENOMIC DNA]</scope>
</reference>
<evidence type="ECO:0000256" key="2">
    <source>
        <dbReference type="SAM" id="MobiDB-lite"/>
    </source>
</evidence>
<sequence>METAKIWVLDGLRLAVSHCKVEPLAHAGEARQLRQAGASTQRPSRAPSRTSSASEEDLSRGRHASWQELPPELIALIFQRASVRERKLCRLVCKGWRRGVDTLVTRLQVGPHNRDQQPWNRQLLMLEKLPRMFPCLREINFDQGVGSDVLVRDPGLPYNLGIIPSVPIIKVTSSRTKLHLAATRALAAREDVKSFGLSLPSPTTDLELMELMTWTAPRLTCLEIQQAHELSPASLRCLSRASHLEALALEGMQVVGTEGWSALSHLTRLTSLAVRSRGDNSGLHHLSTLRRLQDLRLKVREIDVEGIDAMRSLTDLRSIDLEVWVSPVRPRVIEALLSFTRLEAVRLEAYSSLETACCFSALKHLPALTHLDLRLSGSHYALGDNVEALHSLAKCLRLETLALAAPAPSLGALSSTSRLRMLRLCDASMLSNRITGAELPELPNLVHLNLIHCGAVTDEGLSEIAGRFPQLQTLQLKTPWITDAGMGHVNKLSLLERLDLVDCEGVEGPGLAQLLVNHPNLVTVNVTGNDKALSAARKACAGLNPDLDISRGRYPFEMESSLNPLVDRLYL</sequence>
<feature type="compositionally biased region" description="Low complexity" evidence="2">
    <location>
        <begin position="38"/>
        <end position="53"/>
    </location>
</feature>
<evidence type="ECO:0000256" key="1">
    <source>
        <dbReference type="ARBA" id="ARBA00004430"/>
    </source>
</evidence>
<evidence type="ECO:0000313" key="4">
    <source>
        <dbReference type="EMBL" id="CAL5221478.1"/>
    </source>
</evidence>
<proteinExistence type="predicted"/>
<evidence type="ECO:0000313" key="5">
    <source>
        <dbReference type="Proteomes" id="UP001497392"/>
    </source>
</evidence>